<dbReference type="PROSITE" id="PS50977">
    <property type="entry name" value="HTH_TETR_2"/>
    <property type="match status" value="1"/>
</dbReference>
<name>A0A411YB79_9ACTN</name>
<dbReference type="OrthoDB" id="7186128at2"/>
<organism evidence="4 5">
    <name type="scientific">Egibacter rhizosphaerae</name>
    <dbReference type="NCBI Taxonomy" id="1670831"/>
    <lineage>
        <taxon>Bacteria</taxon>
        <taxon>Bacillati</taxon>
        <taxon>Actinomycetota</taxon>
        <taxon>Nitriliruptoria</taxon>
        <taxon>Egibacterales</taxon>
        <taxon>Egibacteraceae</taxon>
        <taxon>Egibacter</taxon>
    </lineage>
</organism>
<gene>
    <name evidence="4" type="ORF">ER308_01760</name>
</gene>
<accession>A0A411YB79</accession>
<dbReference type="EMBL" id="CP036402">
    <property type="protein sequence ID" value="QBI18417.1"/>
    <property type="molecule type" value="Genomic_DNA"/>
</dbReference>
<dbReference type="PANTHER" id="PTHR30055:SF239">
    <property type="entry name" value="TRANSCRIPTIONAL REGULATORY PROTEIN"/>
    <property type="match status" value="1"/>
</dbReference>
<evidence type="ECO:0000256" key="2">
    <source>
        <dbReference type="PROSITE-ProRule" id="PRU00335"/>
    </source>
</evidence>
<dbReference type="SUPFAM" id="SSF46689">
    <property type="entry name" value="Homeodomain-like"/>
    <property type="match status" value="1"/>
</dbReference>
<keyword evidence="1 2" id="KW-0238">DNA-binding</keyword>
<protein>
    <submittedName>
        <fullName evidence="4">TetR/AcrR family transcriptional regulator</fullName>
    </submittedName>
</protein>
<reference evidence="4 5" key="1">
    <citation type="submission" date="2019-01" db="EMBL/GenBank/DDBJ databases">
        <title>Egibacter rhizosphaerae EGI 80759T.</title>
        <authorList>
            <person name="Chen D.-D."/>
            <person name="Tian Y."/>
            <person name="Jiao J.-Y."/>
            <person name="Zhang X.-T."/>
            <person name="Zhang Y.-G."/>
            <person name="Zhang Y."/>
            <person name="Xiao M."/>
            <person name="Shu W.-S."/>
            <person name="Li W.-J."/>
        </authorList>
    </citation>
    <scope>NUCLEOTIDE SEQUENCE [LARGE SCALE GENOMIC DNA]</scope>
    <source>
        <strain evidence="4 5">EGI 80759</strain>
    </source>
</reference>
<evidence type="ECO:0000256" key="1">
    <source>
        <dbReference type="ARBA" id="ARBA00023125"/>
    </source>
</evidence>
<keyword evidence="5" id="KW-1185">Reference proteome</keyword>
<proteinExistence type="predicted"/>
<evidence type="ECO:0000313" key="5">
    <source>
        <dbReference type="Proteomes" id="UP000291469"/>
    </source>
</evidence>
<dbReference type="Proteomes" id="UP000291469">
    <property type="component" value="Chromosome"/>
</dbReference>
<dbReference type="AlphaFoldDB" id="A0A411YB79"/>
<sequence length="223" mass="24266">MHSLCSCSRGGAVEPSNARSRRTRGALLGAARAILENEGFDALTMAAVARRAGVTRRAVYLHFSSRAELLANLFGYVAQAEGLADSLERVWQAPDGPTALERWAHHLADYHPRIMAVDRAIQQVEARDPDAAAHRERVSAAQLEGCGRIVAQLADEGCLAAGWTRRTATDFLFALISTDMFERLLFRGWSSSELSEHLAGLLRATFVDADTTGFELTSPQSPT</sequence>
<dbReference type="Pfam" id="PF00440">
    <property type="entry name" value="TetR_N"/>
    <property type="match status" value="1"/>
</dbReference>
<dbReference type="Gene3D" id="1.10.357.10">
    <property type="entry name" value="Tetracycline Repressor, domain 2"/>
    <property type="match status" value="1"/>
</dbReference>
<feature type="DNA-binding region" description="H-T-H motif" evidence="2">
    <location>
        <begin position="44"/>
        <end position="63"/>
    </location>
</feature>
<dbReference type="InterPro" id="IPR001647">
    <property type="entry name" value="HTH_TetR"/>
</dbReference>
<dbReference type="PRINTS" id="PR00455">
    <property type="entry name" value="HTHTETR"/>
</dbReference>
<dbReference type="GO" id="GO:0003700">
    <property type="term" value="F:DNA-binding transcription factor activity"/>
    <property type="evidence" value="ECO:0007669"/>
    <property type="project" value="TreeGrafter"/>
</dbReference>
<feature type="domain" description="HTH tetR-type" evidence="3">
    <location>
        <begin position="21"/>
        <end position="81"/>
    </location>
</feature>
<evidence type="ECO:0000313" key="4">
    <source>
        <dbReference type="EMBL" id="QBI18417.1"/>
    </source>
</evidence>
<dbReference type="InterPro" id="IPR009057">
    <property type="entry name" value="Homeodomain-like_sf"/>
</dbReference>
<dbReference type="InterPro" id="IPR050109">
    <property type="entry name" value="HTH-type_TetR-like_transc_reg"/>
</dbReference>
<evidence type="ECO:0000259" key="3">
    <source>
        <dbReference type="PROSITE" id="PS50977"/>
    </source>
</evidence>
<dbReference type="KEGG" id="erz:ER308_01760"/>
<dbReference type="PANTHER" id="PTHR30055">
    <property type="entry name" value="HTH-TYPE TRANSCRIPTIONAL REGULATOR RUTR"/>
    <property type="match status" value="1"/>
</dbReference>
<dbReference type="GO" id="GO:0000976">
    <property type="term" value="F:transcription cis-regulatory region binding"/>
    <property type="evidence" value="ECO:0007669"/>
    <property type="project" value="TreeGrafter"/>
</dbReference>